<accession>A0A402APK2</accession>
<dbReference type="EMBL" id="BIFS01000001">
    <property type="protein sequence ID" value="GCE20984.1"/>
    <property type="molecule type" value="Genomic_DNA"/>
</dbReference>
<keyword evidence="2" id="KW-1185">Reference proteome</keyword>
<dbReference type="RefSeq" id="WP_126552559.1">
    <property type="nucleotide sequence ID" value="NZ_BIFS01000001.1"/>
</dbReference>
<comment type="caution">
    <text evidence="1">The sequence shown here is derived from an EMBL/GenBank/DDBJ whole genome shotgun (WGS) entry which is preliminary data.</text>
</comment>
<dbReference type="AlphaFoldDB" id="A0A402APK2"/>
<name>A0A402APK2_9CHLR</name>
<evidence type="ECO:0000313" key="1">
    <source>
        <dbReference type="EMBL" id="GCE20984.1"/>
    </source>
</evidence>
<protein>
    <submittedName>
        <fullName evidence="1">Uncharacterized protein</fullName>
    </submittedName>
</protein>
<dbReference type="OrthoDB" id="146390at2"/>
<evidence type="ECO:0000313" key="2">
    <source>
        <dbReference type="Proteomes" id="UP000287188"/>
    </source>
</evidence>
<gene>
    <name evidence="1" type="ORF">KDK_47840</name>
</gene>
<proteinExistence type="predicted"/>
<organism evidence="1 2">
    <name type="scientific">Dictyobacter kobayashii</name>
    <dbReference type="NCBI Taxonomy" id="2014872"/>
    <lineage>
        <taxon>Bacteria</taxon>
        <taxon>Bacillati</taxon>
        <taxon>Chloroflexota</taxon>
        <taxon>Ktedonobacteria</taxon>
        <taxon>Ktedonobacterales</taxon>
        <taxon>Dictyobacteraceae</taxon>
        <taxon>Dictyobacter</taxon>
    </lineage>
</organism>
<sequence>MKYRASRIEQDPLSYFLQPETGEPFLQVADVMLRANKDPKEVFAHLIRMATDSKWSHSAILYLISDPHQGFNNTFLVEAKTKGIRLASWRNEVIPFDEFTVGIKRPCLDWYVENPYEKSMHNPRDPEDIHGIGYLRHVRGIAIDQINGLYDHKTVYELSALYAERVARRHLGAIPQVADAAASVANLFKKWDERDSSAESVLRFICSGLVQYSFFEALRRRIINDLAIPEHREAGLSNLQNLHRVIYREDPEGLIPGYIQQVQSGAVDIHDTVPDDVLDLLKTATPADFNNSPNLEWRYVILKGAIWRIEKAAPDYVATSKDEGEVLQMLGAEHRP</sequence>
<dbReference type="Gene3D" id="3.90.1720.10">
    <property type="entry name" value="endopeptidase domain like (from Nostoc punctiforme)"/>
    <property type="match status" value="1"/>
</dbReference>
<dbReference type="Proteomes" id="UP000287188">
    <property type="component" value="Unassembled WGS sequence"/>
</dbReference>
<reference evidence="2" key="1">
    <citation type="submission" date="2018-12" db="EMBL/GenBank/DDBJ databases">
        <title>Tengunoibacter tsumagoiensis gen. nov., sp. nov., Dictyobacter kobayashii sp. nov., D. alpinus sp. nov., and D. joshuensis sp. nov. and description of Dictyobacteraceae fam. nov. within the order Ktedonobacterales isolated from Tengu-no-mugimeshi.</title>
        <authorList>
            <person name="Wang C.M."/>
            <person name="Zheng Y."/>
            <person name="Sakai Y."/>
            <person name="Toyoda A."/>
            <person name="Minakuchi Y."/>
            <person name="Abe K."/>
            <person name="Yokota A."/>
            <person name="Yabe S."/>
        </authorList>
    </citation>
    <scope>NUCLEOTIDE SEQUENCE [LARGE SCALE GENOMIC DNA]</scope>
    <source>
        <strain evidence="2">Uno11</strain>
    </source>
</reference>